<reference evidence="2" key="1">
    <citation type="journal article" date="2021" name="Proc. Natl. Acad. Sci. U.S.A.">
        <title>A Catalog of Tens of Thousands of Viruses from Human Metagenomes Reveals Hidden Associations with Chronic Diseases.</title>
        <authorList>
            <person name="Tisza M.J."/>
            <person name="Buck C.B."/>
        </authorList>
    </citation>
    <scope>NUCLEOTIDE SEQUENCE</scope>
    <source>
        <strain evidence="2">CtUml7</strain>
    </source>
</reference>
<keyword evidence="1" id="KW-0472">Membrane</keyword>
<evidence type="ECO:0000256" key="1">
    <source>
        <dbReference type="SAM" id="Phobius"/>
    </source>
</evidence>
<dbReference type="EMBL" id="BK016230">
    <property type="protein sequence ID" value="DAG03485.1"/>
    <property type="molecule type" value="Genomic_DNA"/>
</dbReference>
<proteinExistence type="predicted"/>
<organism evidence="2">
    <name type="scientific">Ackermannviridae sp. ctUml7</name>
    <dbReference type="NCBI Taxonomy" id="2825753"/>
    <lineage>
        <taxon>Viruses</taxon>
        <taxon>Duplodnaviria</taxon>
        <taxon>Heunggongvirae</taxon>
        <taxon>Uroviricota</taxon>
        <taxon>Caudoviricetes</taxon>
        <taxon>Pantevenvirales</taxon>
        <taxon>Ackermannviridae</taxon>
    </lineage>
</organism>
<feature type="transmembrane region" description="Helical" evidence="1">
    <location>
        <begin position="30"/>
        <end position="50"/>
    </location>
</feature>
<keyword evidence="1" id="KW-1133">Transmembrane helix</keyword>
<accession>A0A8S5V9U3</accession>
<sequence length="224" mass="26029">MILQLSPQEGLQQTVDAVGNMSKLIDERSAMVVAMAILFIGFIVMFINMIRDNRKSDAFNREYLDQLTELRNTLIDQGNLLQGHTQLLRTLVEGVSDEISSRQVDDLSDMFFAKSQLRVVDYLEQIIRDNHIDNREAVEKKVELLSSNIVAYDRERALSFKFKGSPLSFFIPENWKERLKEVMLKQIYCEDGYSARVAKNNVEIFYKQLRSEFIDNIYKNVARS</sequence>
<evidence type="ECO:0000313" key="2">
    <source>
        <dbReference type="EMBL" id="DAG03485.1"/>
    </source>
</evidence>
<keyword evidence="1" id="KW-0812">Transmembrane</keyword>
<name>A0A8S5V9U3_9CAUD</name>
<protein>
    <submittedName>
        <fullName evidence="2">Uncharacterized protein</fullName>
    </submittedName>
</protein>